<dbReference type="PANTHER" id="PTHR23282:SF101">
    <property type="entry name" value="MAM DOMAIN-CONTAINING PROTEIN"/>
    <property type="match status" value="1"/>
</dbReference>
<keyword evidence="2" id="KW-0768">Sushi</keyword>
<feature type="chain" id="PRO_5042250723" evidence="3">
    <location>
        <begin position="20"/>
        <end position="2438"/>
    </location>
</feature>
<evidence type="ECO:0000259" key="5">
    <source>
        <dbReference type="PROSITE" id="PS50923"/>
    </source>
</evidence>
<sequence length="2438" mass="277454">MTEMISVVIALSILGKVVGGQLLFQCYISGSNCSVTSPNVILPWQEQGNLSTSYPNSGPETGSSGERGDAYLSFNSQLCSAGISSDVVFEYTLPSKTQLSPGCLEFSFYMWGETVQSLKITHINSLGSSETVWRKRGPIESVWYRETIKLETLGTKIIFTGSCGETGTSDIAIDSISLIDEPCPDYYNDIPEIFCDFEQNLCGFRQDKSNSETFGWRLWRGLSINRMSGNNTGPSNGANGTDGYLYLYSNDASPVNEVARLVSPYILQSCDAVCVQFDYYMYGANIKRMNFMSFIDENNTREIWEQSYEQGDTWRSYSKTLQDFRGEVILEGWTSLYEEADLAVDNIRISPGPCEVDEGRITSYPYTCDFEDYFCHWVQMIDDQSHAGWRRGIMANYTENYLGPSGYALVAEPVRYLSTVVMTPEFATNESYLCFTMFYYISGSGLLSFSDGKSTWHQAYDQGSTWRNVSITIHKSRLGYIRAVYYSTRKSVIAIDDISVTERACAYPTNRLQKLPYSCDFEYDWCNMTQIYGDNGDWKWFNGKGEMRRINEYTGPLFDHTLRNDSGHYAYFKSSTMKNGGIKVIQTPMLTSTYPDVCLRFSYHIYGKDVGMLKVTHLKNNSLKYLWHSSYSLGDKWHNSELTLVDFTGIIQFEGILDIKNSYLGDIALDDISLLSGKCNSTLDDRHELPYICDFEDTFCQLKQYITVGDEYEDDGDFRWQTTVSLSRLDNLQTGPAYDYTYGESGINMSNVTFCEYLDYKAAKDSCSPLPDKGKYLYFRQTDFPTNTHLRYDIRTPLLEMNDTTACLSFWYHMYGYDVNKLIVYNERRNGTLHFLWLQRYNQRDIWWQVNITIVDIEGVIRWRVHGGDSVLADIALDDISIYSGPCSNPTGIATSLPWFCDFDDTFCDMVHIYDDDPLDPDIGEWRWERGLSRARRKGLLTGPFSDANGTDNGGYGLYHAVDIPETINISKTIMKTPYFNFTPSEVCLKFSYHMHGSDVDRLSVYVRRRDSRLEYIWHSSYEQSDKWHDYSITLREFFGQLWFEATKGFGVLCDIALDNIALESGACATAVGDYYQELPYFCDFEDGYCNMLQSINDTYEWKRFQKPLDHTLQNGSGYSLAIQPTSADMSLWCSVISTPTFQIGSKNVCIDFYYHMYGRDVNMLELYWVQALQTGNNKTYLWHQSYDQGKAWLHFYKTLEYFSGSISFVGHSGWSKDSFIAVDDVKIYEGSCYELEVLILPVNCTFEEGYCFFVQNRFRDVGDFHRPAGMGLARKHHIATGPLTDHTYECTTKTIGNHIYLFKGRCDNCSGKSAILDTMQLDVANMSSICVQFWYYLYGSTIDTLRLNVVNDNGTTEIWSISGDQGEQWYMTQTEIQTSDSTIRLQVEGVYGSGQDSDISLDDISIYEGPCVPIRTCNKAPPLVAHSTMIQEGTAHGSIVNYTCTVGYRFPDDRQWTIVRCDNGEWRCPLPDCQIMHCPTLPKKSHVLWSTEETTWNTTVYATCQYGYRRLPVEQYSSFVCLDNGRWNNDPSAINCSLVMCDPLPSVPHLTWILNGSLANTTFSVQYKKYTNQNTYMSTIEALCDDTHYLSDASLSPFHCTYDGVWSVNVTEFTCLWKMCRSLPEIPHLRWSTNRTQCLTVVSATCDYYYQLIPTNFTMYCAKNEEWNVTDIISAVRCDLVHCPVLPLLEAVKWSPDNTSVTAIVRPLCNISHELTNASVDELECTEAGEWSIDPKTIKCEIIHCPDLPELDDGTWSTNDTRAAVVVRPLCNTSFTLSSRSVRELQCTEAGEWSVDPRTVTCKRCATQEEQENYLREHFLPNICPVLNVNNAIPTDIQEERDKFIVNYTCHEGYVFPGNTTFNQIYCDSYGIWHGTSDVINFSCKALHCPAVPLAPNTRRDSDDTQYNSVVTYYCDVGYVMRDGSRRRTLICLSDGRWHTRAPQCQPVRCPEMEENPEFSLSTLTERSYMDVITVHCADGLRTYDGRIQMNIECLSTAKWSFSQSFCLAGQHKPFPYVRWSSGVIHKSGDQIVANITCDGGHRYPNGELTNNMICNTESYDWNYETYMPCLEIICPPPEDIYNSYKVANVTKYTLGSEVIYICLPRKRFSNERRCSPPPVYNHVSFPIYDVSIDGLAHAVCDEGYVFPEAIECIPLPSENIDVLFLNNNTLLGSEVKLIAKPYYKFVYSGSDGYVLTDNYSVSLSCQANRLWNISLDDLTTTLIECPAIPRIAFAIPDRVLGPFIGKAVIGYTCNDLYRFPSKTKWRLIRCLPNGTWEKINPCEEGYFSENGKKYYDTTCIGLGDWSVPLSSCRNVLLRVLTWDAILNSWSAKTLATGGRLSRTAPFVNMGPNGTGSFCAAFDCSNRKTDDITLPKKLEHDATRAKTKPIVWWKCLVSSESVSHELSSLALNLLSLPASGANLLKLWTNTDNVVKSS</sequence>
<gene>
    <name evidence="6" type="ORF">LSH36_7g01020</name>
</gene>
<dbReference type="InterPro" id="IPR051560">
    <property type="entry name" value="MAM_domain-containing"/>
</dbReference>
<feature type="disulfide bond" evidence="2">
    <location>
        <begin position="1890"/>
        <end position="1933"/>
    </location>
</feature>
<dbReference type="InterPro" id="IPR000436">
    <property type="entry name" value="Sushi_SCR_CCP_dom"/>
</dbReference>
<dbReference type="PROSITE" id="PS50060">
    <property type="entry name" value="MAM_2"/>
    <property type="match status" value="8"/>
</dbReference>
<feature type="domain" description="MAM" evidence="4">
    <location>
        <begin position="193"/>
        <end position="356"/>
    </location>
</feature>
<evidence type="ECO:0000256" key="2">
    <source>
        <dbReference type="PROSITE-ProRule" id="PRU00302"/>
    </source>
</evidence>
<feature type="domain" description="MAM" evidence="4">
    <location>
        <begin position="1243"/>
        <end position="1414"/>
    </location>
</feature>
<dbReference type="SUPFAM" id="SSF49899">
    <property type="entry name" value="Concanavalin A-like lectins/glucanases"/>
    <property type="match status" value="8"/>
</dbReference>
<dbReference type="InterPro" id="IPR035976">
    <property type="entry name" value="Sushi/SCR/CCP_sf"/>
</dbReference>
<dbReference type="SUPFAM" id="SSF57535">
    <property type="entry name" value="Complement control module/SCR domain"/>
    <property type="match status" value="6"/>
</dbReference>
<dbReference type="PROSITE" id="PS50923">
    <property type="entry name" value="SUSHI"/>
    <property type="match status" value="6"/>
</dbReference>
<feature type="domain" description="MAM" evidence="4">
    <location>
        <begin position="517"/>
        <end position="681"/>
    </location>
</feature>
<dbReference type="EMBL" id="JAODUP010000007">
    <property type="protein sequence ID" value="KAK2169715.1"/>
    <property type="molecule type" value="Genomic_DNA"/>
</dbReference>
<keyword evidence="7" id="KW-1185">Reference proteome</keyword>
<protein>
    <submittedName>
        <fullName evidence="6">Uncharacterized protein</fullName>
    </submittedName>
</protein>
<dbReference type="CDD" id="cd06263">
    <property type="entry name" value="MAM"/>
    <property type="match status" value="6"/>
</dbReference>
<evidence type="ECO:0000256" key="1">
    <source>
        <dbReference type="ARBA" id="ARBA00023157"/>
    </source>
</evidence>
<feature type="domain" description="MAM" evidence="4">
    <location>
        <begin position="691"/>
        <end position="889"/>
    </location>
</feature>
<feature type="domain" description="MAM" evidence="4">
    <location>
        <begin position="366"/>
        <end position="507"/>
    </location>
</feature>
<keyword evidence="1 2" id="KW-1015">Disulfide bond</keyword>
<feature type="domain" description="Sushi" evidence="5">
    <location>
        <begin position="1888"/>
        <end position="1948"/>
    </location>
</feature>
<dbReference type="GO" id="GO:0016020">
    <property type="term" value="C:membrane"/>
    <property type="evidence" value="ECO:0007669"/>
    <property type="project" value="InterPro"/>
</dbReference>
<feature type="domain" description="Sushi" evidence="5">
    <location>
        <begin position="1416"/>
        <end position="1476"/>
    </location>
</feature>
<dbReference type="SMART" id="SM00032">
    <property type="entry name" value="CCP"/>
    <property type="match status" value="9"/>
</dbReference>
<dbReference type="PANTHER" id="PTHR23282">
    <property type="entry name" value="APICAL ENDOSOMAL GLYCOPROTEIN PRECURSOR"/>
    <property type="match status" value="1"/>
</dbReference>
<dbReference type="Proteomes" id="UP001208570">
    <property type="component" value="Unassembled WGS sequence"/>
</dbReference>
<organism evidence="6 7">
    <name type="scientific">Paralvinella palmiformis</name>
    <dbReference type="NCBI Taxonomy" id="53620"/>
    <lineage>
        <taxon>Eukaryota</taxon>
        <taxon>Metazoa</taxon>
        <taxon>Spiralia</taxon>
        <taxon>Lophotrochozoa</taxon>
        <taxon>Annelida</taxon>
        <taxon>Polychaeta</taxon>
        <taxon>Sedentaria</taxon>
        <taxon>Canalipalpata</taxon>
        <taxon>Terebellida</taxon>
        <taxon>Terebelliformia</taxon>
        <taxon>Alvinellidae</taxon>
        <taxon>Paralvinella</taxon>
    </lineage>
</organism>
<comment type="caution">
    <text evidence="6">The sequence shown here is derived from an EMBL/GenBank/DDBJ whole genome shotgun (WGS) entry which is preliminary data.</text>
</comment>
<keyword evidence="3" id="KW-0732">Signal</keyword>
<name>A0AAD9KEQ5_9ANNE</name>
<feature type="disulfide bond" evidence="2">
    <location>
        <begin position="1479"/>
        <end position="1522"/>
    </location>
</feature>
<dbReference type="SMART" id="SM00137">
    <property type="entry name" value="MAM"/>
    <property type="match status" value="7"/>
</dbReference>
<evidence type="ECO:0000256" key="3">
    <source>
        <dbReference type="SAM" id="SignalP"/>
    </source>
</evidence>
<dbReference type="InterPro" id="IPR013320">
    <property type="entry name" value="ConA-like_dom_sf"/>
</dbReference>
<dbReference type="InterPro" id="IPR000998">
    <property type="entry name" value="MAM_dom"/>
</dbReference>
<reference evidence="6" key="1">
    <citation type="journal article" date="2023" name="Mol. Biol. Evol.">
        <title>Third-Generation Sequencing Reveals the Adaptive Role of the Epigenome in Three Deep-Sea Polychaetes.</title>
        <authorList>
            <person name="Perez M."/>
            <person name="Aroh O."/>
            <person name="Sun Y."/>
            <person name="Lan Y."/>
            <person name="Juniper S.K."/>
            <person name="Young C.R."/>
            <person name="Angers B."/>
            <person name="Qian P.Y."/>
        </authorList>
    </citation>
    <scope>NUCLEOTIDE SEQUENCE</scope>
    <source>
        <strain evidence="6">P08H-3</strain>
    </source>
</reference>
<comment type="caution">
    <text evidence="2">Lacks conserved residue(s) required for the propagation of feature annotation.</text>
</comment>
<feature type="domain" description="Sushi" evidence="5">
    <location>
        <begin position="2225"/>
        <end position="2286"/>
    </location>
</feature>
<proteinExistence type="predicted"/>
<evidence type="ECO:0000313" key="6">
    <source>
        <dbReference type="EMBL" id="KAK2169715.1"/>
    </source>
</evidence>
<dbReference type="CDD" id="cd00033">
    <property type="entry name" value="CCP"/>
    <property type="match status" value="1"/>
</dbReference>
<dbReference type="Pfam" id="PF00084">
    <property type="entry name" value="Sushi"/>
    <property type="match status" value="2"/>
</dbReference>
<dbReference type="Gene3D" id="2.60.120.200">
    <property type="match status" value="8"/>
</dbReference>
<dbReference type="Pfam" id="PF00629">
    <property type="entry name" value="MAM"/>
    <property type="match status" value="8"/>
</dbReference>
<feature type="domain" description="Sushi" evidence="5">
    <location>
        <begin position="1744"/>
        <end position="1805"/>
    </location>
</feature>
<feature type="domain" description="MAM" evidence="4">
    <location>
        <begin position="1081"/>
        <end position="1235"/>
    </location>
</feature>
<feature type="signal peptide" evidence="3">
    <location>
        <begin position="1"/>
        <end position="19"/>
    </location>
</feature>
<evidence type="ECO:0000259" key="4">
    <source>
        <dbReference type="PROSITE" id="PS50060"/>
    </source>
</evidence>
<feature type="domain" description="Sushi" evidence="5">
    <location>
        <begin position="1477"/>
        <end position="1539"/>
    </location>
</feature>
<feature type="domain" description="MAM" evidence="4">
    <location>
        <begin position="24"/>
        <end position="185"/>
    </location>
</feature>
<evidence type="ECO:0000313" key="7">
    <source>
        <dbReference type="Proteomes" id="UP001208570"/>
    </source>
</evidence>
<feature type="domain" description="MAM" evidence="4">
    <location>
        <begin position="899"/>
        <end position="1070"/>
    </location>
</feature>
<accession>A0AAD9KEQ5</accession>
<dbReference type="Gene3D" id="2.10.70.10">
    <property type="entry name" value="Complement Module, domain 1"/>
    <property type="match status" value="4"/>
</dbReference>
<dbReference type="Gene3D" id="2.20.28.230">
    <property type="match status" value="1"/>
</dbReference>
<feature type="domain" description="Sushi" evidence="5">
    <location>
        <begin position="1949"/>
        <end position="2010"/>
    </location>
</feature>